<proteinExistence type="inferred from homology"/>
<evidence type="ECO:0000256" key="3">
    <source>
        <dbReference type="ARBA" id="ARBA00022833"/>
    </source>
</evidence>
<keyword evidence="3 5" id="KW-0862">Zinc</keyword>
<dbReference type="SUPFAM" id="SSF50129">
    <property type="entry name" value="GroES-like"/>
    <property type="match status" value="1"/>
</dbReference>
<dbReference type="Pfam" id="PF00107">
    <property type="entry name" value="ADH_zinc_N"/>
    <property type="match status" value="1"/>
</dbReference>
<evidence type="ECO:0000313" key="7">
    <source>
        <dbReference type="EMBL" id="KSZ56040.1"/>
    </source>
</evidence>
<dbReference type="InterPro" id="IPR013154">
    <property type="entry name" value="ADH-like_N"/>
</dbReference>
<dbReference type="SUPFAM" id="SSF51735">
    <property type="entry name" value="NAD(P)-binding Rossmann-fold domains"/>
    <property type="match status" value="1"/>
</dbReference>
<evidence type="ECO:0000256" key="5">
    <source>
        <dbReference type="RuleBase" id="RU361277"/>
    </source>
</evidence>
<evidence type="ECO:0000259" key="6">
    <source>
        <dbReference type="SMART" id="SM00829"/>
    </source>
</evidence>
<reference evidence="8" key="1">
    <citation type="submission" date="2015-01" db="EMBL/GenBank/DDBJ databases">
        <title>Draft genome sequence of Rhodococcus pyridinivorans strain KG-16, a hydrocarbon-degrading bacterium.</title>
        <authorList>
            <person name="Aggarwal R.K."/>
            <person name="Dawar C."/>
        </authorList>
    </citation>
    <scope>NUCLEOTIDE SEQUENCE [LARGE SCALE GENOMIC DNA]</scope>
    <source>
        <strain evidence="8">KG-16</strain>
    </source>
</reference>
<sequence>MRAVMKSAAQRGVDYVTDAADPKAGDGHVVIEVAAASLCGTDRELYEWTPSAQAFNLNLPVILGHEGAGTVVEVGPGVTGLTVGDRVALESHLNCGECFPCRTGDAHTCERTGIIGMHIDGLFAEYMSVPAGICVKLPDALSFESGALLEAAGVAVHAIQRANYSVAGRAVLISGAGPVGLVLAHLAQLMGAAYTVVVEPNEYRRAQATKLGVTALDPGDGVVERCRELTGKRGGFDVAFECSGAPSSLNTLLEAVRREATVVTVGHPSRPIDIDIAAYINKKGITLRGIFGRRLWETWEQSLLLLDSGRLDLDWLITHRMKLSQIDEAVELLTGDACKVLLVPGLG</sequence>
<dbReference type="Proteomes" id="UP000053060">
    <property type="component" value="Unassembled WGS sequence"/>
</dbReference>
<dbReference type="PANTHER" id="PTHR43401:SF2">
    <property type="entry name" value="L-THREONINE 3-DEHYDROGENASE"/>
    <property type="match status" value="1"/>
</dbReference>
<comment type="caution">
    <text evidence="7">The sequence shown here is derived from an EMBL/GenBank/DDBJ whole genome shotgun (WGS) entry which is preliminary data.</text>
</comment>
<dbReference type="InterPro" id="IPR050129">
    <property type="entry name" value="Zn_alcohol_dh"/>
</dbReference>
<evidence type="ECO:0000256" key="2">
    <source>
        <dbReference type="ARBA" id="ARBA00022723"/>
    </source>
</evidence>
<dbReference type="Gene3D" id="3.90.180.10">
    <property type="entry name" value="Medium-chain alcohol dehydrogenases, catalytic domain"/>
    <property type="match status" value="1"/>
</dbReference>
<dbReference type="InterPro" id="IPR002328">
    <property type="entry name" value="ADH_Zn_CS"/>
</dbReference>
<organism evidence="7 8">
    <name type="scientific">Rhodococcus pyridinivorans KG-16</name>
    <dbReference type="NCBI Taxonomy" id="1441730"/>
    <lineage>
        <taxon>Bacteria</taxon>
        <taxon>Bacillati</taxon>
        <taxon>Actinomycetota</taxon>
        <taxon>Actinomycetes</taxon>
        <taxon>Mycobacteriales</taxon>
        <taxon>Nocardiaceae</taxon>
        <taxon>Rhodococcus</taxon>
    </lineage>
</organism>
<dbReference type="PANTHER" id="PTHR43401">
    <property type="entry name" value="L-THREONINE 3-DEHYDROGENASE"/>
    <property type="match status" value="1"/>
</dbReference>
<dbReference type="PATRIC" id="fig|1441730.3.peg.5369"/>
<comment type="cofactor">
    <cofactor evidence="1 5">
        <name>Zn(2+)</name>
        <dbReference type="ChEBI" id="CHEBI:29105"/>
    </cofactor>
</comment>
<evidence type="ECO:0000256" key="1">
    <source>
        <dbReference type="ARBA" id="ARBA00001947"/>
    </source>
</evidence>
<keyword evidence="2 5" id="KW-0479">Metal-binding</keyword>
<dbReference type="GO" id="GO:0016491">
    <property type="term" value="F:oxidoreductase activity"/>
    <property type="evidence" value="ECO:0007669"/>
    <property type="project" value="UniProtKB-KW"/>
</dbReference>
<dbReference type="InterPro" id="IPR036291">
    <property type="entry name" value="NAD(P)-bd_dom_sf"/>
</dbReference>
<dbReference type="GO" id="GO:0008270">
    <property type="term" value="F:zinc ion binding"/>
    <property type="evidence" value="ECO:0007669"/>
    <property type="project" value="InterPro"/>
</dbReference>
<accession>A0A0V9UD94</accession>
<dbReference type="Pfam" id="PF08240">
    <property type="entry name" value="ADH_N"/>
    <property type="match status" value="1"/>
</dbReference>
<dbReference type="AlphaFoldDB" id="A0A0V9UD94"/>
<comment type="similarity">
    <text evidence="5">Belongs to the zinc-containing alcohol dehydrogenase family.</text>
</comment>
<evidence type="ECO:0000256" key="4">
    <source>
        <dbReference type="ARBA" id="ARBA00023002"/>
    </source>
</evidence>
<feature type="domain" description="Enoyl reductase (ER)" evidence="6">
    <location>
        <begin position="12"/>
        <end position="342"/>
    </location>
</feature>
<dbReference type="EMBL" id="AZXY01000025">
    <property type="protein sequence ID" value="KSZ56040.1"/>
    <property type="molecule type" value="Genomic_DNA"/>
</dbReference>
<keyword evidence="4" id="KW-0560">Oxidoreductase</keyword>
<dbReference type="InterPro" id="IPR020843">
    <property type="entry name" value="ER"/>
</dbReference>
<protein>
    <submittedName>
        <fullName evidence="7">L-threonine 3-dehydrogenase</fullName>
    </submittedName>
</protein>
<reference evidence="7 8" key="2">
    <citation type="journal article" date="2016" name="Genome Announc.">
        <title>Draft Genome Sequence of a Versatile Hydrocarbon-Degrading Bacterium, Rhodococcus pyridinivorans Strain KG-16, Collected from Oil Fields in India.</title>
        <authorList>
            <person name="Aggarwal R.K."/>
            <person name="Dawar C."/>
            <person name="Phanindranath R."/>
            <person name="Mutnuri L."/>
            <person name="Dayal A.M."/>
        </authorList>
    </citation>
    <scope>NUCLEOTIDE SEQUENCE [LARGE SCALE GENOMIC DNA]</scope>
    <source>
        <strain evidence="7 8">KG-16</strain>
    </source>
</reference>
<dbReference type="SMART" id="SM00829">
    <property type="entry name" value="PKS_ER"/>
    <property type="match status" value="1"/>
</dbReference>
<dbReference type="PROSITE" id="PS00059">
    <property type="entry name" value="ADH_ZINC"/>
    <property type="match status" value="1"/>
</dbReference>
<evidence type="ECO:0000313" key="8">
    <source>
        <dbReference type="Proteomes" id="UP000053060"/>
    </source>
</evidence>
<name>A0A0V9UD94_9NOCA</name>
<dbReference type="InterPro" id="IPR011032">
    <property type="entry name" value="GroES-like_sf"/>
</dbReference>
<dbReference type="Gene3D" id="3.40.50.720">
    <property type="entry name" value="NAD(P)-binding Rossmann-like Domain"/>
    <property type="match status" value="1"/>
</dbReference>
<dbReference type="InterPro" id="IPR013149">
    <property type="entry name" value="ADH-like_C"/>
</dbReference>
<gene>
    <name evidence="7" type="ORF">Z045_25470</name>
</gene>